<dbReference type="Gene3D" id="3.40.109.10">
    <property type="entry name" value="NADH Oxidase"/>
    <property type="match status" value="1"/>
</dbReference>
<gene>
    <name evidence="3" type="ORF">SAMN04488118_1091</name>
</gene>
<keyword evidence="1" id="KW-0520">NAD</keyword>
<reference evidence="3 4" key="1">
    <citation type="submission" date="2016-10" db="EMBL/GenBank/DDBJ databases">
        <authorList>
            <person name="de Groot N.N."/>
        </authorList>
    </citation>
    <scope>NUCLEOTIDE SEQUENCE [LARGE SCALE GENOMIC DNA]</scope>
    <source>
        <strain evidence="3 4">U95</strain>
    </source>
</reference>
<name>A0A1G5R590_9RHOB</name>
<sequence length="191" mass="21375">MEYEKEESFESIAKISADTVVNGMKWRYATKAFDGTRTLAQQDRDALLATLRLAPSSYGLQPWKFVVVDDPGIRRSLGALVPANKPKIEDCALFVVLARRTLTSAEDVSHHVDMLQAERNLPSETIQPLRDMVIQSVKRKEAAALDNWNARQVYVALGNCATIHARDGTELEAIQSSYMLLIASKYCISRM</sequence>
<dbReference type="GO" id="GO:0046256">
    <property type="term" value="P:2,4,6-trinitrotoluene catabolic process"/>
    <property type="evidence" value="ECO:0007669"/>
    <property type="project" value="TreeGrafter"/>
</dbReference>
<evidence type="ECO:0000313" key="4">
    <source>
        <dbReference type="Proteomes" id="UP000198767"/>
    </source>
</evidence>
<evidence type="ECO:0000259" key="2">
    <source>
        <dbReference type="Pfam" id="PF00881"/>
    </source>
</evidence>
<dbReference type="STRING" id="1156985.SAMN04488118_1091"/>
<dbReference type="Proteomes" id="UP000198767">
    <property type="component" value="Unassembled WGS sequence"/>
</dbReference>
<dbReference type="OrthoDB" id="9809288at2"/>
<dbReference type="InterPro" id="IPR000415">
    <property type="entry name" value="Nitroreductase-like"/>
</dbReference>
<dbReference type="GO" id="GO:0005829">
    <property type="term" value="C:cytosol"/>
    <property type="evidence" value="ECO:0007669"/>
    <property type="project" value="TreeGrafter"/>
</dbReference>
<dbReference type="Pfam" id="PF00881">
    <property type="entry name" value="Nitroreductase"/>
    <property type="match status" value="1"/>
</dbReference>
<evidence type="ECO:0000313" key="3">
    <source>
        <dbReference type="EMBL" id="SCZ69253.1"/>
    </source>
</evidence>
<dbReference type="PANTHER" id="PTHR23026:SF125">
    <property type="entry name" value="OXYGEN-INSENSITIVE NAD(P)H NITROREDUCTASE"/>
    <property type="match status" value="1"/>
</dbReference>
<dbReference type="GO" id="GO:0046857">
    <property type="term" value="F:oxidoreductase activity, acting on other nitrogenous compounds as donors, with NAD or NADP as acceptor"/>
    <property type="evidence" value="ECO:0007669"/>
    <property type="project" value="TreeGrafter"/>
</dbReference>
<dbReference type="EMBL" id="FMWG01000009">
    <property type="protein sequence ID" value="SCZ69253.1"/>
    <property type="molecule type" value="Genomic_DNA"/>
</dbReference>
<proteinExistence type="predicted"/>
<protein>
    <submittedName>
        <fullName evidence="3">Nitroreductase family protein</fullName>
    </submittedName>
</protein>
<dbReference type="SUPFAM" id="SSF55469">
    <property type="entry name" value="FMN-dependent nitroreductase-like"/>
    <property type="match status" value="1"/>
</dbReference>
<feature type="domain" description="Nitroreductase" evidence="2">
    <location>
        <begin position="25"/>
        <end position="139"/>
    </location>
</feature>
<evidence type="ECO:0000256" key="1">
    <source>
        <dbReference type="ARBA" id="ARBA00023027"/>
    </source>
</evidence>
<accession>A0A1G5R590</accession>
<dbReference type="InterPro" id="IPR050627">
    <property type="entry name" value="Nitroreductase/BluB"/>
</dbReference>
<dbReference type="AlphaFoldDB" id="A0A1G5R590"/>
<organism evidence="3 4">
    <name type="scientific">Epibacterium ulvae</name>
    <dbReference type="NCBI Taxonomy" id="1156985"/>
    <lineage>
        <taxon>Bacteria</taxon>
        <taxon>Pseudomonadati</taxon>
        <taxon>Pseudomonadota</taxon>
        <taxon>Alphaproteobacteria</taxon>
        <taxon>Rhodobacterales</taxon>
        <taxon>Roseobacteraceae</taxon>
        <taxon>Epibacterium</taxon>
    </lineage>
</organism>
<dbReference type="PANTHER" id="PTHR23026">
    <property type="entry name" value="NADPH NITROREDUCTASE"/>
    <property type="match status" value="1"/>
</dbReference>
<dbReference type="InterPro" id="IPR029479">
    <property type="entry name" value="Nitroreductase"/>
</dbReference>
<keyword evidence="4" id="KW-1185">Reference proteome</keyword>